<evidence type="ECO:0000256" key="2">
    <source>
        <dbReference type="ARBA" id="ARBA00023015"/>
    </source>
</evidence>
<dbReference type="InterPro" id="IPR003441">
    <property type="entry name" value="NAC-dom"/>
</dbReference>
<accession>A0AAD8IBM9</accession>
<evidence type="ECO:0000256" key="4">
    <source>
        <dbReference type="ARBA" id="ARBA00023163"/>
    </source>
</evidence>
<feature type="domain" description="NAC" evidence="8">
    <location>
        <begin position="16"/>
        <end position="166"/>
    </location>
</feature>
<feature type="compositionally biased region" description="Polar residues" evidence="6">
    <location>
        <begin position="476"/>
        <end position="488"/>
    </location>
</feature>
<keyword evidence="2" id="KW-0805">Transcription regulation</keyword>
<keyword evidence="10" id="KW-1185">Reference proteome</keyword>
<dbReference type="Proteomes" id="UP001237642">
    <property type="component" value="Unassembled WGS sequence"/>
</dbReference>
<dbReference type="EMBL" id="JAUIZM010000005">
    <property type="protein sequence ID" value="KAK1382565.1"/>
    <property type="molecule type" value="Genomic_DNA"/>
</dbReference>
<keyword evidence="7" id="KW-1133">Transmembrane helix</keyword>
<keyword evidence="5" id="KW-0539">Nucleus</keyword>
<dbReference type="PANTHER" id="PTHR31744">
    <property type="entry name" value="PROTEIN CUP-SHAPED COTYLEDON 2-RELATED"/>
    <property type="match status" value="1"/>
</dbReference>
<dbReference type="GO" id="GO:0006355">
    <property type="term" value="P:regulation of DNA-templated transcription"/>
    <property type="evidence" value="ECO:0007669"/>
    <property type="project" value="InterPro"/>
</dbReference>
<keyword evidence="7" id="KW-0812">Transmembrane</keyword>
<keyword evidence="7" id="KW-0472">Membrane</keyword>
<gene>
    <name evidence="9" type="ORF">POM88_020300</name>
</gene>
<dbReference type="SUPFAM" id="SSF101941">
    <property type="entry name" value="NAC domain"/>
    <property type="match status" value="1"/>
</dbReference>
<protein>
    <submittedName>
        <fullName evidence="9">NAC domain-containing protein</fullName>
    </submittedName>
</protein>
<dbReference type="Gene3D" id="2.170.150.80">
    <property type="entry name" value="NAC domain"/>
    <property type="match status" value="1"/>
</dbReference>
<comment type="caution">
    <text evidence="9">The sequence shown here is derived from an EMBL/GenBank/DDBJ whole genome shotgun (WGS) entry which is preliminary data.</text>
</comment>
<keyword evidence="3" id="KW-0238">DNA-binding</keyword>
<dbReference type="GO" id="GO:0003677">
    <property type="term" value="F:DNA binding"/>
    <property type="evidence" value="ECO:0007669"/>
    <property type="project" value="UniProtKB-KW"/>
</dbReference>
<dbReference type="InterPro" id="IPR036093">
    <property type="entry name" value="NAC_dom_sf"/>
</dbReference>
<reference evidence="9" key="2">
    <citation type="submission" date="2023-05" db="EMBL/GenBank/DDBJ databases">
        <authorList>
            <person name="Schelkunov M.I."/>
        </authorList>
    </citation>
    <scope>NUCLEOTIDE SEQUENCE</scope>
    <source>
        <strain evidence="9">Hsosn_3</strain>
        <tissue evidence="9">Leaf</tissue>
    </source>
</reference>
<organism evidence="9 10">
    <name type="scientific">Heracleum sosnowskyi</name>
    <dbReference type="NCBI Taxonomy" id="360622"/>
    <lineage>
        <taxon>Eukaryota</taxon>
        <taxon>Viridiplantae</taxon>
        <taxon>Streptophyta</taxon>
        <taxon>Embryophyta</taxon>
        <taxon>Tracheophyta</taxon>
        <taxon>Spermatophyta</taxon>
        <taxon>Magnoliopsida</taxon>
        <taxon>eudicotyledons</taxon>
        <taxon>Gunneridae</taxon>
        <taxon>Pentapetalae</taxon>
        <taxon>asterids</taxon>
        <taxon>campanulids</taxon>
        <taxon>Apiales</taxon>
        <taxon>Apiaceae</taxon>
        <taxon>Apioideae</taxon>
        <taxon>apioid superclade</taxon>
        <taxon>Tordylieae</taxon>
        <taxon>Tordyliinae</taxon>
        <taxon>Heracleum</taxon>
    </lineage>
</organism>
<evidence type="ECO:0000256" key="7">
    <source>
        <dbReference type="SAM" id="Phobius"/>
    </source>
</evidence>
<dbReference type="AlphaFoldDB" id="A0AAD8IBM9"/>
<evidence type="ECO:0000256" key="5">
    <source>
        <dbReference type="ARBA" id="ARBA00023242"/>
    </source>
</evidence>
<dbReference type="Pfam" id="PF02365">
    <property type="entry name" value="NAM"/>
    <property type="match status" value="1"/>
</dbReference>
<dbReference type="GO" id="GO:0005634">
    <property type="term" value="C:nucleus"/>
    <property type="evidence" value="ECO:0007669"/>
    <property type="project" value="UniProtKB-SubCell"/>
</dbReference>
<dbReference type="PROSITE" id="PS51005">
    <property type="entry name" value="NAC"/>
    <property type="match status" value="1"/>
</dbReference>
<sequence length="624" mass="69784">MDAKLTVTAGPASSSLAPGFRFHPTDEELVRYYLRRKICGKPFKFDAISDIDIYKVEPWDLPGRSRLKSRDLEWYFFSYLDKKYGNGSRTNRATDGGYWKTTGKDRAVYHRTKVVGMKKTLVYHSGRAPRGERTNWVMHEYRLIDEELEKSGILQDASVLCRIFRKSGSGPKNGEKYGAPFVEEEWDDDELVMVPKDEYADEQQISDDAYLDENDLEEILSAADPVYESPIPLNVYGAENQYLAGSTNFIDDAQEPLGNVNENDYLQEQPDDTTLSNMHSVDESNYLQEQPDGTTLFNLPVQSNMDTVSVKHEYIGEPSYIGASSNAENPADVDYLLNEPLLDAMDNPQYVDGSFIENNDLKPSVEADSSSFEMLDEYLQFFDSTDGNLDYSNFDFPNIDSADGNLEYPGLDYSNMVETGDLPSEPASLLSQDVMPKDVNENIKQETVEGSVLPEGQNGDENIKQESVEGSLLPGGQNNDIPSSSNAADSDFPYQFSKHASRVLGNYPAPPAFASEFPRKDAALRFNSASPSSIHVTAGIIQIRNMSLRGTGISWSYGKDGRLNVVLSFGLSRVDDISAESEPTSSIIPNKAHSAVYRGWFYFMCMWVLFLTMSFKIGSYICAK</sequence>
<feature type="transmembrane region" description="Helical" evidence="7">
    <location>
        <begin position="600"/>
        <end position="623"/>
    </location>
</feature>
<evidence type="ECO:0000256" key="6">
    <source>
        <dbReference type="SAM" id="MobiDB-lite"/>
    </source>
</evidence>
<evidence type="ECO:0000256" key="3">
    <source>
        <dbReference type="ARBA" id="ARBA00023125"/>
    </source>
</evidence>
<reference evidence="9" key="1">
    <citation type="submission" date="2023-02" db="EMBL/GenBank/DDBJ databases">
        <title>Genome of toxic invasive species Heracleum sosnowskyi carries increased number of genes despite the absence of recent whole-genome duplications.</title>
        <authorList>
            <person name="Schelkunov M."/>
            <person name="Shtratnikova V."/>
            <person name="Makarenko M."/>
            <person name="Klepikova A."/>
            <person name="Omelchenko D."/>
            <person name="Novikova G."/>
            <person name="Obukhova E."/>
            <person name="Bogdanov V."/>
            <person name="Penin A."/>
            <person name="Logacheva M."/>
        </authorList>
    </citation>
    <scope>NUCLEOTIDE SEQUENCE</scope>
    <source>
        <strain evidence="9">Hsosn_3</strain>
        <tissue evidence="9">Leaf</tissue>
    </source>
</reference>
<evidence type="ECO:0000259" key="8">
    <source>
        <dbReference type="PROSITE" id="PS51005"/>
    </source>
</evidence>
<evidence type="ECO:0000313" key="10">
    <source>
        <dbReference type="Proteomes" id="UP001237642"/>
    </source>
</evidence>
<name>A0AAD8IBM9_9APIA</name>
<proteinExistence type="predicted"/>
<comment type="subcellular location">
    <subcellularLocation>
        <location evidence="1">Nucleus</location>
    </subcellularLocation>
</comment>
<evidence type="ECO:0000256" key="1">
    <source>
        <dbReference type="ARBA" id="ARBA00004123"/>
    </source>
</evidence>
<evidence type="ECO:0000313" key="9">
    <source>
        <dbReference type="EMBL" id="KAK1382565.1"/>
    </source>
</evidence>
<keyword evidence="4" id="KW-0804">Transcription</keyword>
<feature type="region of interest" description="Disordered" evidence="6">
    <location>
        <begin position="470"/>
        <end position="490"/>
    </location>
</feature>
<dbReference type="FunFam" id="2.170.150.80:FF:000002">
    <property type="entry name" value="Nac domain-containing protein 86"/>
    <property type="match status" value="1"/>
</dbReference>
<dbReference type="PANTHER" id="PTHR31744:SF210">
    <property type="entry name" value="NAC DOMAIN-CONTAINING PROTEIN 86-LIKE"/>
    <property type="match status" value="1"/>
</dbReference>